<evidence type="ECO:0000259" key="2">
    <source>
        <dbReference type="Pfam" id="PF13568"/>
    </source>
</evidence>
<evidence type="ECO:0000313" key="3">
    <source>
        <dbReference type="EMBL" id="MCU7692958.1"/>
    </source>
</evidence>
<sequence length="446" mass="49697">MKDRTDIELIEQIKNVLHSHEEPYKEGSWEKFAMHSLHIPPVKTGKRHFRYWIAAACILLLAAAGTFILFNNTNKPEQKVGIHQHKPATAVTPDTDRHIDSMLHSHIDKTYAVQIPEEKIIQTEKRSIFREFIDKVFPEKDNNLTVNNQPANNTPEKIQKQDAAPLANVTQNQNMASADVANNNAAPENNIVNNNNIRQQNQPVYTPDNIYARNNPVLEHDAGYAKKWNLAAEVASSMSNNKKMNLSYGINIGYALNNKLSIHSGASFSQLNSAIDNPASAAFMNGYDGYADINMDLKVFARSASTAETTVKSSELRLAGIEIPLEMRYNFNKKLYTNIGISAMALVENKQLNTYVTESSKQVGFAAGNKKSTSTKEIVETKVESVPGTGVVNDKFLEFFNMSIGYKQPITPKRNIRIEPFVKIPINNTGVKVPLSNAGIRLGIDL</sequence>
<comment type="caution">
    <text evidence="3">The sequence shown here is derived from an EMBL/GenBank/DDBJ whole genome shotgun (WGS) entry which is preliminary data.</text>
</comment>
<keyword evidence="1" id="KW-0812">Transmembrane</keyword>
<gene>
    <name evidence="3" type="ORF">OD355_00325</name>
</gene>
<feature type="domain" description="Outer membrane protein beta-barrel" evidence="2">
    <location>
        <begin position="239"/>
        <end position="372"/>
    </location>
</feature>
<dbReference type="Proteomes" id="UP001209317">
    <property type="component" value="Unassembled WGS sequence"/>
</dbReference>
<dbReference type="RefSeq" id="WP_263036446.1">
    <property type="nucleotide sequence ID" value="NZ_JAOTPL010000001.1"/>
</dbReference>
<name>A0AAE3IJJ2_9BACT</name>
<keyword evidence="4" id="KW-1185">Reference proteome</keyword>
<keyword evidence="1" id="KW-0472">Membrane</keyword>
<protein>
    <submittedName>
        <fullName evidence="3">PorT family protein</fullName>
    </submittedName>
</protein>
<dbReference type="EMBL" id="JAOTPL010000001">
    <property type="protein sequence ID" value="MCU7692958.1"/>
    <property type="molecule type" value="Genomic_DNA"/>
</dbReference>
<dbReference type="AlphaFoldDB" id="A0AAE3IJJ2"/>
<evidence type="ECO:0000256" key="1">
    <source>
        <dbReference type="SAM" id="Phobius"/>
    </source>
</evidence>
<accession>A0AAE3IJJ2</accession>
<proteinExistence type="predicted"/>
<reference evidence="3" key="1">
    <citation type="submission" date="2022-10" db="EMBL/GenBank/DDBJ databases">
        <authorList>
            <person name="Kim H.S."/>
            <person name="Kim J.-S."/>
            <person name="Suh M.K."/>
            <person name="Eom M.K."/>
            <person name="Lee J.-S."/>
        </authorList>
    </citation>
    <scope>NUCLEOTIDE SEQUENCE</scope>
    <source>
        <strain evidence="3">LIP-5</strain>
    </source>
</reference>
<feature type="transmembrane region" description="Helical" evidence="1">
    <location>
        <begin position="51"/>
        <end position="70"/>
    </location>
</feature>
<organism evidence="3 4">
    <name type="scientific">Haoranjiania flava</name>
    <dbReference type="NCBI Taxonomy" id="1856322"/>
    <lineage>
        <taxon>Bacteria</taxon>
        <taxon>Pseudomonadati</taxon>
        <taxon>Bacteroidota</taxon>
        <taxon>Chitinophagia</taxon>
        <taxon>Chitinophagales</taxon>
        <taxon>Chitinophagaceae</taxon>
        <taxon>Haoranjiania</taxon>
    </lineage>
</organism>
<dbReference type="InterPro" id="IPR025665">
    <property type="entry name" value="Beta-barrel_OMP_2"/>
</dbReference>
<keyword evidence="1" id="KW-1133">Transmembrane helix</keyword>
<evidence type="ECO:0000313" key="4">
    <source>
        <dbReference type="Proteomes" id="UP001209317"/>
    </source>
</evidence>
<dbReference type="Pfam" id="PF13568">
    <property type="entry name" value="OMP_b-brl_2"/>
    <property type="match status" value="1"/>
</dbReference>